<proteinExistence type="predicted"/>
<evidence type="ECO:0000259" key="2">
    <source>
        <dbReference type="PROSITE" id="PS50048"/>
    </source>
</evidence>
<evidence type="ECO:0000256" key="1">
    <source>
        <dbReference type="ARBA" id="ARBA00023242"/>
    </source>
</evidence>
<dbReference type="PANTHER" id="PTHR47657">
    <property type="entry name" value="STEROL REGULATORY ELEMENT-BINDING PROTEIN ECM22"/>
    <property type="match status" value="1"/>
</dbReference>
<keyword evidence="1" id="KW-0539">Nucleus</keyword>
<gene>
    <name evidence="3" type="ORF">HZS61_008384</name>
</gene>
<dbReference type="PROSITE" id="PS50048">
    <property type="entry name" value="ZN2_CY6_FUNGAL_2"/>
    <property type="match status" value="1"/>
</dbReference>
<dbReference type="CDD" id="cd00067">
    <property type="entry name" value="GAL4"/>
    <property type="match status" value="1"/>
</dbReference>
<name>A0A8H6H2M5_FUSOX</name>
<dbReference type="SMART" id="SM00066">
    <property type="entry name" value="GAL4"/>
    <property type="match status" value="1"/>
</dbReference>
<dbReference type="AlphaFoldDB" id="A0A8H6H2M5"/>
<dbReference type="GO" id="GO:0008270">
    <property type="term" value="F:zinc ion binding"/>
    <property type="evidence" value="ECO:0007669"/>
    <property type="project" value="InterPro"/>
</dbReference>
<organism evidence="3 4">
    <name type="scientific">Fusarium oxysporum f. sp. conglutinans</name>
    <dbReference type="NCBI Taxonomy" id="100902"/>
    <lineage>
        <taxon>Eukaryota</taxon>
        <taxon>Fungi</taxon>
        <taxon>Dikarya</taxon>
        <taxon>Ascomycota</taxon>
        <taxon>Pezizomycotina</taxon>
        <taxon>Sordariomycetes</taxon>
        <taxon>Hypocreomycetidae</taxon>
        <taxon>Hypocreales</taxon>
        <taxon>Nectriaceae</taxon>
        <taxon>Fusarium</taxon>
        <taxon>Fusarium oxysporum species complex</taxon>
    </lineage>
</organism>
<evidence type="ECO:0000313" key="3">
    <source>
        <dbReference type="EMBL" id="KAF6528082.1"/>
    </source>
</evidence>
<dbReference type="InterPro" id="IPR052400">
    <property type="entry name" value="Zn2-C6_fungal_TF"/>
</dbReference>
<accession>A0A8H6H2M5</accession>
<dbReference type="Proteomes" id="UP000593570">
    <property type="component" value="Unassembled WGS sequence"/>
</dbReference>
<dbReference type="PROSITE" id="PS00463">
    <property type="entry name" value="ZN2_CY6_FUNGAL_1"/>
    <property type="match status" value="1"/>
</dbReference>
<dbReference type="Gene3D" id="4.10.240.10">
    <property type="entry name" value="Zn(2)-C6 fungal-type DNA-binding domain"/>
    <property type="match status" value="1"/>
</dbReference>
<reference evidence="3 4" key="1">
    <citation type="journal article" date="2020" name="bioRxiv">
        <title>A chromosome-scale genome assembly for the Fusarium oxysporum strain Fo5176 to establish a model Arabidopsis-fungal pathosystem.</title>
        <authorList>
            <person name="Fokkens L."/>
            <person name="Guo L."/>
            <person name="Dora S."/>
            <person name="Wang B."/>
            <person name="Ye K."/>
            <person name="Sanchez-Rodriguez C."/>
            <person name="Croll D."/>
        </authorList>
    </citation>
    <scope>NUCLEOTIDE SEQUENCE [LARGE SCALE GENOMIC DNA]</scope>
    <source>
        <strain evidence="3 4">Fo5176</strain>
    </source>
</reference>
<evidence type="ECO:0000313" key="4">
    <source>
        <dbReference type="Proteomes" id="UP000593570"/>
    </source>
</evidence>
<dbReference type="InterPro" id="IPR036864">
    <property type="entry name" value="Zn2-C6_fun-type_DNA-bd_sf"/>
</dbReference>
<dbReference type="Pfam" id="PF00172">
    <property type="entry name" value="Zn_clus"/>
    <property type="match status" value="1"/>
</dbReference>
<feature type="domain" description="Zn(2)-C6 fungal-type" evidence="2">
    <location>
        <begin position="19"/>
        <end position="49"/>
    </location>
</feature>
<dbReference type="EMBL" id="JACDXP010000002">
    <property type="protein sequence ID" value="KAF6528082.1"/>
    <property type="molecule type" value="Genomic_DNA"/>
</dbReference>
<protein>
    <recommendedName>
        <fullName evidence="2">Zn(2)-C6 fungal-type domain-containing protein</fullName>
    </recommendedName>
</protein>
<dbReference type="PANTHER" id="PTHR47657:SF12">
    <property type="entry name" value="ZN(II)2CYS6 TRANSCRIPTION FACTOR (EUROFUNG)"/>
    <property type="match status" value="1"/>
</dbReference>
<dbReference type="SUPFAM" id="SSF57701">
    <property type="entry name" value="Zn2/Cys6 DNA-binding domain"/>
    <property type="match status" value="1"/>
</dbReference>
<dbReference type="InterPro" id="IPR001138">
    <property type="entry name" value="Zn2Cys6_DnaBD"/>
</dbReference>
<sequence length="86" mass="10007">MAGTRRRRRRRSNPRSRKGCETCKRRHMRCDENFPQCHNCTSHKFRCPYNDVLVTHSSGPSTPAVIGMVWSDLVLVWSRPPRLGLV</sequence>
<comment type="caution">
    <text evidence="3">The sequence shown here is derived from an EMBL/GenBank/DDBJ whole genome shotgun (WGS) entry which is preliminary data.</text>
</comment>
<dbReference type="GO" id="GO:0000981">
    <property type="term" value="F:DNA-binding transcription factor activity, RNA polymerase II-specific"/>
    <property type="evidence" value="ECO:0007669"/>
    <property type="project" value="InterPro"/>
</dbReference>